<dbReference type="OrthoDB" id="621570at2"/>
<evidence type="ECO:0000256" key="3">
    <source>
        <dbReference type="ARBA" id="ARBA00022729"/>
    </source>
</evidence>
<dbReference type="InterPro" id="IPR012944">
    <property type="entry name" value="SusD_RagB_dom"/>
</dbReference>
<evidence type="ECO:0000256" key="4">
    <source>
        <dbReference type="ARBA" id="ARBA00023136"/>
    </source>
</evidence>
<evidence type="ECO:0000313" key="8">
    <source>
        <dbReference type="EMBL" id="KEO74505.1"/>
    </source>
</evidence>
<evidence type="ECO:0000313" key="9">
    <source>
        <dbReference type="Proteomes" id="UP000027821"/>
    </source>
</evidence>
<dbReference type="eggNOG" id="COG3193">
    <property type="taxonomic scope" value="Bacteria"/>
</dbReference>
<dbReference type="InterPro" id="IPR011990">
    <property type="entry name" value="TPR-like_helical_dom_sf"/>
</dbReference>
<dbReference type="STRING" id="1048983.EL17_07135"/>
<evidence type="ECO:0000259" key="7">
    <source>
        <dbReference type="Pfam" id="PF14322"/>
    </source>
</evidence>
<evidence type="ECO:0000256" key="2">
    <source>
        <dbReference type="ARBA" id="ARBA00006275"/>
    </source>
</evidence>
<evidence type="ECO:0000256" key="1">
    <source>
        <dbReference type="ARBA" id="ARBA00004442"/>
    </source>
</evidence>
<dbReference type="CDD" id="cd08977">
    <property type="entry name" value="SusD"/>
    <property type="match status" value="1"/>
</dbReference>
<dbReference type="RefSeq" id="WP_051719882.1">
    <property type="nucleotide sequence ID" value="NZ_JMIH01000015.1"/>
</dbReference>
<evidence type="ECO:0008006" key="10">
    <source>
        <dbReference type="Google" id="ProtNLM"/>
    </source>
</evidence>
<comment type="subcellular location">
    <subcellularLocation>
        <location evidence="1">Cell outer membrane</location>
    </subcellularLocation>
</comment>
<feature type="domain" description="RagB/SusD" evidence="6">
    <location>
        <begin position="333"/>
        <end position="429"/>
    </location>
</feature>
<dbReference type="Proteomes" id="UP000027821">
    <property type="component" value="Unassembled WGS sequence"/>
</dbReference>
<dbReference type="Pfam" id="PF14322">
    <property type="entry name" value="SusD-like_3"/>
    <property type="match status" value="1"/>
</dbReference>
<evidence type="ECO:0000256" key="5">
    <source>
        <dbReference type="ARBA" id="ARBA00023237"/>
    </source>
</evidence>
<keyword evidence="4" id="KW-0472">Membrane</keyword>
<protein>
    <recommendedName>
        <fullName evidence="10">RagB/SusD family nutrient uptake outer membrane protein</fullName>
    </recommendedName>
</protein>
<dbReference type="AlphaFoldDB" id="A0A074L1Z2"/>
<feature type="domain" description="SusD-like N-terminal" evidence="7">
    <location>
        <begin position="68"/>
        <end position="237"/>
    </location>
</feature>
<gene>
    <name evidence="8" type="ORF">EL17_07135</name>
</gene>
<name>A0A074L1Z2_9BACT</name>
<comment type="caution">
    <text evidence="8">The sequence shown here is derived from an EMBL/GenBank/DDBJ whole genome shotgun (WGS) entry which is preliminary data.</text>
</comment>
<dbReference type="Gene3D" id="1.25.40.390">
    <property type="match status" value="1"/>
</dbReference>
<dbReference type="GO" id="GO:0009279">
    <property type="term" value="C:cell outer membrane"/>
    <property type="evidence" value="ECO:0007669"/>
    <property type="project" value="UniProtKB-SubCell"/>
</dbReference>
<dbReference type="InterPro" id="IPR033985">
    <property type="entry name" value="SusD-like_N"/>
</dbReference>
<proteinExistence type="inferred from homology"/>
<keyword evidence="3" id="KW-0732">Signal</keyword>
<keyword evidence="9" id="KW-1185">Reference proteome</keyword>
<reference evidence="8 9" key="1">
    <citation type="submission" date="2014-04" db="EMBL/GenBank/DDBJ databases">
        <title>Characterization and application of a salt tolerant electro-active bacterium.</title>
        <authorList>
            <person name="Yang L."/>
            <person name="Wei S."/>
            <person name="Tay Q.X.M."/>
        </authorList>
    </citation>
    <scope>NUCLEOTIDE SEQUENCE [LARGE SCALE GENOMIC DNA]</scope>
    <source>
        <strain evidence="8 9">LY1</strain>
    </source>
</reference>
<dbReference type="EMBL" id="JMIH01000015">
    <property type="protein sequence ID" value="KEO74505.1"/>
    <property type="molecule type" value="Genomic_DNA"/>
</dbReference>
<keyword evidence="5" id="KW-0998">Cell outer membrane</keyword>
<comment type="similarity">
    <text evidence="2">Belongs to the SusD family.</text>
</comment>
<dbReference type="Pfam" id="PF07980">
    <property type="entry name" value="SusD_RagB"/>
    <property type="match status" value="1"/>
</dbReference>
<dbReference type="SUPFAM" id="SSF48452">
    <property type="entry name" value="TPR-like"/>
    <property type="match status" value="1"/>
</dbReference>
<sequence length="460" mass="51146">MNKYNRNRILTVLTITGMLFSSCSEELLELEPVAALSSNAVFVDQAGANAAVLGMYSGLANHTLSGVAHGANNLGFRMNVVGDIASDDLSHVGSFNTWRDLALGQWDQVNGEISAIWSSAYNNINRANNVIAQVDGIEMDQALKNQYKGEALFVRALNHFNLTRYFGDIPIVTTATAAPIDERYFVSREPQAAVYQQIQQDLNQAIEYLPLNYATNNNTRHRATKAGAQALMARMHLYTQNWASAETFATEVITNANYSLVPFETLVSTKGTEEAIFELFFDANNQNPVTFWYGRNNGGRFEFGVTSSLWNAYSPNDLRRVSSIREEAPNIFVNWKYRDNTTGTDGIHIIRLAEIYLIRAEARARVSNFIGAAEDVQAVRRRAYGNQSLVVTPPATIDAAVDLILAERRLELAFEGHRWHDLVRTGRATSVLNIAEHRTLMPIPQSATEVNANLTQNPGY</sequence>
<organism evidence="8 9">
    <name type="scientific">Anditalea andensis</name>
    <dbReference type="NCBI Taxonomy" id="1048983"/>
    <lineage>
        <taxon>Bacteria</taxon>
        <taxon>Pseudomonadati</taxon>
        <taxon>Bacteroidota</taxon>
        <taxon>Cytophagia</taxon>
        <taxon>Cytophagales</taxon>
        <taxon>Cytophagaceae</taxon>
        <taxon>Anditalea</taxon>
    </lineage>
</organism>
<accession>A0A074L1Z2</accession>
<dbReference type="PROSITE" id="PS51257">
    <property type="entry name" value="PROKAR_LIPOPROTEIN"/>
    <property type="match status" value="1"/>
</dbReference>
<evidence type="ECO:0000259" key="6">
    <source>
        <dbReference type="Pfam" id="PF07980"/>
    </source>
</evidence>